<organism evidence="1 2">
    <name type="scientific">Anaerovirgula multivorans</name>
    <dbReference type="NCBI Taxonomy" id="312168"/>
    <lineage>
        <taxon>Bacteria</taxon>
        <taxon>Bacillati</taxon>
        <taxon>Bacillota</taxon>
        <taxon>Clostridia</taxon>
        <taxon>Peptostreptococcales</taxon>
        <taxon>Natronincolaceae</taxon>
        <taxon>Anaerovirgula</taxon>
    </lineage>
</organism>
<protein>
    <recommendedName>
        <fullName evidence="3">DUF4363 family protein</fullName>
    </recommendedName>
</protein>
<evidence type="ECO:0008006" key="3">
    <source>
        <dbReference type="Google" id="ProtNLM"/>
    </source>
</evidence>
<dbReference type="RefSeq" id="WP_089283019.1">
    <property type="nucleotide sequence ID" value="NZ_FZOJ01000009.1"/>
</dbReference>
<accession>A0A239EDH6</accession>
<sequence length="126" mass="14949">MKVVVITVLILVLFFVSSLYMNHYITRSSEEVVNKIEKLEESIEKNNWEEAQLYMKETAEEWNKTKKVWLIFLEHYEIDKINIVLARLQKFTSIEKDTEALGEIAEFKLLVKHVVEKEAFKITNIL</sequence>
<dbReference type="Proteomes" id="UP000198304">
    <property type="component" value="Unassembled WGS sequence"/>
</dbReference>
<evidence type="ECO:0000313" key="1">
    <source>
        <dbReference type="EMBL" id="SNS41942.1"/>
    </source>
</evidence>
<dbReference type="OrthoDB" id="3034917at2"/>
<dbReference type="InterPro" id="IPR025373">
    <property type="entry name" value="DUF4363"/>
</dbReference>
<dbReference type="Pfam" id="PF14276">
    <property type="entry name" value="DUF4363"/>
    <property type="match status" value="1"/>
</dbReference>
<dbReference type="AlphaFoldDB" id="A0A239EDH6"/>
<proteinExistence type="predicted"/>
<name>A0A239EDH6_9FIRM</name>
<reference evidence="1 2" key="1">
    <citation type="submission" date="2017-06" db="EMBL/GenBank/DDBJ databases">
        <authorList>
            <person name="Kim H.J."/>
            <person name="Triplett B.A."/>
        </authorList>
    </citation>
    <scope>NUCLEOTIDE SEQUENCE [LARGE SCALE GENOMIC DNA]</scope>
    <source>
        <strain evidence="1 2">SCA</strain>
    </source>
</reference>
<keyword evidence="2" id="KW-1185">Reference proteome</keyword>
<dbReference type="EMBL" id="FZOJ01000009">
    <property type="protein sequence ID" value="SNS41942.1"/>
    <property type="molecule type" value="Genomic_DNA"/>
</dbReference>
<gene>
    <name evidence="1" type="ORF">SAMN05446037_1009162</name>
</gene>
<evidence type="ECO:0000313" key="2">
    <source>
        <dbReference type="Proteomes" id="UP000198304"/>
    </source>
</evidence>